<dbReference type="EMBL" id="JH818639">
    <property type="protein sequence ID" value="EKC34101.1"/>
    <property type="molecule type" value="Genomic_DNA"/>
</dbReference>
<dbReference type="HOGENOM" id="CLU_642908_0_0_1"/>
<dbReference type="Pfam" id="PF20266">
    <property type="entry name" value="Mab-21_C"/>
    <property type="match status" value="1"/>
</dbReference>
<sequence length="499" mass="58491">MVSSGCFFAPVVSRQSRHDNDPNSDKEWRLSFVQAEQILVRAMNHCQFLCYALLKIFLNDVLNKNVKEEEKLFCSYYIKTAMFWCIQTNSGYEWSKENFFECFWKCYKLLLTWVYAGYCPSFFIPQNNLFVCKIVGSNQEKLFTQMYKLYNLYRSKKKFLSMFPILEEAFLYGTNSQLTKLIFKQVHFMDRIIAEAIDDINSLQGQDIMYSWKSLYLNKISPIDTSNIRQILITMHVYNIFHDIALSRQSSCNCKTKCKNNRQIYKKHKKVGMSLLKHTSKHCPASDPLYLALFWYIDGNYSHSLDILEKTSRRLNQDYVFFGDYDYFGQPYTRQMQDKSMSVRIKEGMAFWIYIYSNSAFSELNIEMSFLRKPEFPACIIISPFVFTEFLIFLCHHRLKSSRADCSIQTLHSFLKRDSDRYVGPAMGIAWDILGICHQLSGNLGQALSAYEESLKNSHNDDLTKAVEKRIKQTVDDMLLKHALIWSSGSRSSLVMIKL</sequence>
<dbReference type="InterPro" id="IPR011990">
    <property type="entry name" value="TPR-like_helical_dom_sf"/>
</dbReference>
<dbReference type="PANTHER" id="PTHR10656:SF69">
    <property type="entry name" value="MAB-21-LIKE HHH_H2TH-LIKE DOMAIN-CONTAINING PROTEIN"/>
    <property type="match status" value="1"/>
</dbReference>
<dbReference type="SUPFAM" id="SSF48452">
    <property type="entry name" value="TPR-like"/>
    <property type="match status" value="1"/>
</dbReference>
<proteinExistence type="predicted"/>
<evidence type="ECO:0000313" key="2">
    <source>
        <dbReference type="EMBL" id="EKC34101.1"/>
    </source>
</evidence>
<dbReference type="Gene3D" id="1.10.1410.40">
    <property type="match status" value="1"/>
</dbReference>
<gene>
    <name evidence="2" type="ORF">CGI_10018973</name>
</gene>
<dbReference type="InterPro" id="IPR046906">
    <property type="entry name" value="Mab-21_HhH/H2TH-like"/>
</dbReference>
<dbReference type="InParanoid" id="K1RIS8"/>
<reference evidence="2" key="1">
    <citation type="journal article" date="2012" name="Nature">
        <title>The oyster genome reveals stress adaptation and complexity of shell formation.</title>
        <authorList>
            <person name="Zhang G."/>
            <person name="Fang X."/>
            <person name="Guo X."/>
            <person name="Li L."/>
            <person name="Luo R."/>
            <person name="Xu F."/>
            <person name="Yang P."/>
            <person name="Zhang L."/>
            <person name="Wang X."/>
            <person name="Qi H."/>
            <person name="Xiong Z."/>
            <person name="Que H."/>
            <person name="Xie Y."/>
            <person name="Holland P.W."/>
            <person name="Paps J."/>
            <person name="Zhu Y."/>
            <person name="Wu F."/>
            <person name="Chen Y."/>
            <person name="Wang J."/>
            <person name="Peng C."/>
            <person name="Meng J."/>
            <person name="Yang L."/>
            <person name="Liu J."/>
            <person name="Wen B."/>
            <person name="Zhang N."/>
            <person name="Huang Z."/>
            <person name="Zhu Q."/>
            <person name="Feng Y."/>
            <person name="Mount A."/>
            <person name="Hedgecock D."/>
            <person name="Xu Z."/>
            <person name="Liu Y."/>
            <person name="Domazet-Loso T."/>
            <person name="Du Y."/>
            <person name="Sun X."/>
            <person name="Zhang S."/>
            <person name="Liu B."/>
            <person name="Cheng P."/>
            <person name="Jiang X."/>
            <person name="Li J."/>
            <person name="Fan D."/>
            <person name="Wang W."/>
            <person name="Fu W."/>
            <person name="Wang T."/>
            <person name="Wang B."/>
            <person name="Zhang J."/>
            <person name="Peng Z."/>
            <person name="Li Y."/>
            <person name="Li N."/>
            <person name="Wang J."/>
            <person name="Chen M."/>
            <person name="He Y."/>
            <person name="Tan F."/>
            <person name="Song X."/>
            <person name="Zheng Q."/>
            <person name="Huang R."/>
            <person name="Yang H."/>
            <person name="Du X."/>
            <person name="Chen L."/>
            <person name="Yang M."/>
            <person name="Gaffney P.M."/>
            <person name="Wang S."/>
            <person name="Luo L."/>
            <person name="She Z."/>
            <person name="Ming Y."/>
            <person name="Huang W."/>
            <person name="Zhang S."/>
            <person name="Huang B."/>
            <person name="Zhang Y."/>
            <person name="Qu T."/>
            <person name="Ni P."/>
            <person name="Miao G."/>
            <person name="Wang J."/>
            <person name="Wang Q."/>
            <person name="Steinberg C.E."/>
            <person name="Wang H."/>
            <person name="Li N."/>
            <person name="Qian L."/>
            <person name="Zhang G."/>
            <person name="Li Y."/>
            <person name="Yang H."/>
            <person name="Liu X."/>
            <person name="Wang J."/>
            <person name="Yin Y."/>
            <person name="Wang J."/>
        </authorList>
    </citation>
    <scope>NUCLEOTIDE SEQUENCE [LARGE SCALE GENOMIC DNA]</scope>
    <source>
        <strain evidence="2">05x7-T-G4-1.051#20</strain>
    </source>
</reference>
<feature type="domain" description="Mab-21-like HhH/H2TH-like" evidence="1">
    <location>
        <begin position="49"/>
        <end position="143"/>
    </location>
</feature>
<accession>K1RIS8</accession>
<organism evidence="2">
    <name type="scientific">Magallana gigas</name>
    <name type="common">Pacific oyster</name>
    <name type="synonym">Crassostrea gigas</name>
    <dbReference type="NCBI Taxonomy" id="29159"/>
    <lineage>
        <taxon>Eukaryota</taxon>
        <taxon>Metazoa</taxon>
        <taxon>Spiralia</taxon>
        <taxon>Lophotrochozoa</taxon>
        <taxon>Mollusca</taxon>
        <taxon>Bivalvia</taxon>
        <taxon>Autobranchia</taxon>
        <taxon>Pteriomorphia</taxon>
        <taxon>Ostreida</taxon>
        <taxon>Ostreoidea</taxon>
        <taxon>Ostreidae</taxon>
        <taxon>Magallana</taxon>
    </lineage>
</organism>
<evidence type="ECO:0000259" key="1">
    <source>
        <dbReference type="Pfam" id="PF20266"/>
    </source>
</evidence>
<dbReference type="PANTHER" id="PTHR10656">
    <property type="entry name" value="CELL FATE DETERMINING PROTEIN MAB21-RELATED"/>
    <property type="match status" value="1"/>
</dbReference>
<name>K1RIS8_MAGGI</name>
<protein>
    <recommendedName>
        <fullName evidence="1">Mab-21-like HhH/H2TH-like domain-containing protein</fullName>
    </recommendedName>
</protein>
<dbReference type="AlphaFoldDB" id="K1RIS8"/>